<dbReference type="SMART" id="SM00248">
    <property type="entry name" value="ANK"/>
    <property type="match status" value="2"/>
</dbReference>
<comment type="caution">
    <text evidence="2">The sequence shown here is derived from an EMBL/GenBank/DDBJ whole genome shotgun (WGS) entry which is preliminary data.</text>
</comment>
<dbReference type="AlphaFoldDB" id="A0A8S1J837"/>
<dbReference type="InterPro" id="IPR002110">
    <property type="entry name" value="Ankyrin_rpt"/>
</dbReference>
<dbReference type="InterPro" id="IPR036770">
    <property type="entry name" value="Ankyrin_rpt-contain_sf"/>
</dbReference>
<protein>
    <recommendedName>
        <fullName evidence="4">Ankyrin repeat protein</fullName>
    </recommendedName>
</protein>
<gene>
    <name evidence="2" type="ORF">OSTQU699_LOCUS8676</name>
</gene>
<accession>A0A8S1J837</accession>
<proteinExistence type="predicted"/>
<keyword evidence="1" id="KW-0040">ANK repeat</keyword>
<evidence type="ECO:0000313" key="2">
    <source>
        <dbReference type="EMBL" id="CAD7703319.1"/>
    </source>
</evidence>
<reference evidence="2" key="1">
    <citation type="submission" date="2020-12" db="EMBL/GenBank/DDBJ databases">
        <authorList>
            <person name="Iha C."/>
        </authorList>
    </citation>
    <scope>NUCLEOTIDE SEQUENCE</scope>
</reference>
<dbReference type="Pfam" id="PF12796">
    <property type="entry name" value="Ank_2"/>
    <property type="match status" value="1"/>
</dbReference>
<evidence type="ECO:0008006" key="4">
    <source>
        <dbReference type="Google" id="ProtNLM"/>
    </source>
</evidence>
<dbReference type="PROSITE" id="PS50088">
    <property type="entry name" value="ANK_REPEAT"/>
    <property type="match status" value="1"/>
</dbReference>
<dbReference type="Gene3D" id="1.25.40.20">
    <property type="entry name" value="Ankyrin repeat-containing domain"/>
    <property type="match status" value="1"/>
</dbReference>
<feature type="non-terminal residue" evidence="2">
    <location>
        <position position="79"/>
    </location>
</feature>
<evidence type="ECO:0000313" key="3">
    <source>
        <dbReference type="Proteomes" id="UP000708148"/>
    </source>
</evidence>
<evidence type="ECO:0000256" key="1">
    <source>
        <dbReference type="PROSITE-ProRule" id="PRU00023"/>
    </source>
</evidence>
<dbReference type="PROSITE" id="PS50297">
    <property type="entry name" value="ANK_REP_REGION"/>
    <property type="match status" value="1"/>
</dbReference>
<name>A0A8S1J837_9CHLO</name>
<dbReference type="Proteomes" id="UP000708148">
    <property type="component" value="Unassembled WGS sequence"/>
</dbReference>
<dbReference type="OrthoDB" id="1847170at2759"/>
<feature type="repeat" description="ANK" evidence="1">
    <location>
        <begin position="47"/>
        <end position="79"/>
    </location>
</feature>
<dbReference type="SUPFAM" id="SSF48403">
    <property type="entry name" value="Ankyrin repeat"/>
    <property type="match status" value="1"/>
</dbReference>
<keyword evidence="3" id="KW-1185">Reference proteome</keyword>
<organism evidence="2 3">
    <name type="scientific">Ostreobium quekettii</name>
    <dbReference type="NCBI Taxonomy" id="121088"/>
    <lineage>
        <taxon>Eukaryota</taxon>
        <taxon>Viridiplantae</taxon>
        <taxon>Chlorophyta</taxon>
        <taxon>core chlorophytes</taxon>
        <taxon>Ulvophyceae</taxon>
        <taxon>TCBD clade</taxon>
        <taxon>Bryopsidales</taxon>
        <taxon>Ostreobineae</taxon>
        <taxon>Ostreobiaceae</taxon>
        <taxon>Ostreobium</taxon>
    </lineage>
</organism>
<dbReference type="EMBL" id="CAJHUC010002155">
    <property type="protein sequence ID" value="CAD7703319.1"/>
    <property type="molecule type" value="Genomic_DNA"/>
</dbReference>
<sequence>MPNDHPTELISKEDESDYLEAAKHGYKDGVRHVLSLGVHPDAIRTQEEETALMLAANRGHCDVVEVLLQAAPDTDRKDK</sequence>